<sequence>MALRIQVLCISKTNRQRRHEAISHIGGKNADGSRWNMREKDAINGIETGKWNFYVVGGGETADVFVWQTPQGHKYLRTGHDMTIADNLLGLPECPINGCR</sequence>
<gene>
    <name evidence="1" type="ORF">HDG40_007210</name>
</gene>
<accession>A0A7W8QG59</accession>
<keyword evidence="2" id="KW-1185">Reference proteome</keyword>
<evidence type="ECO:0008006" key="3">
    <source>
        <dbReference type="Google" id="ProtNLM"/>
    </source>
</evidence>
<name>A0A7W8QG59_PARAM</name>
<dbReference type="EMBL" id="JACHDD010000017">
    <property type="protein sequence ID" value="MBB5429015.1"/>
    <property type="molecule type" value="Genomic_DNA"/>
</dbReference>
<evidence type="ECO:0000313" key="2">
    <source>
        <dbReference type="Proteomes" id="UP000592780"/>
    </source>
</evidence>
<dbReference type="Proteomes" id="UP000592780">
    <property type="component" value="Unassembled WGS sequence"/>
</dbReference>
<reference evidence="1 2" key="1">
    <citation type="submission" date="2020-08" db="EMBL/GenBank/DDBJ databases">
        <title>Genomic Encyclopedia of Type Strains, Phase IV (KMG-V): Genome sequencing to study the core and pangenomes of soil and plant-associated prokaryotes.</title>
        <authorList>
            <person name="Whitman W."/>
        </authorList>
    </citation>
    <scope>NUCLEOTIDE SEQUENCE [LARGE SCALE GENOMIC DNA]</scope>
    <source>
        <strain evidence="1 2">JPY158</strain>
    </source>
</reference>
<proteinExistence type="predicted"/>
<dbReference type="RefSeq" id="WP_018433055.1">
    <property type="nucleotide sequence ID" value="NZ_JACHDD010000017.1"/>
</dbReference>
<protein>
    <recommendedName>
        <fullName evidence="3">DUF3892 domain-containing protein</fullName>
    </recommendedName>
</protein>
<dbReference type="AlphaFoldDB" id="A0A7W8QG59"/>
<evidence type="ECO:0000313" key="1">
    <source>
        <dbReference type="EMBL" id="MBB5429015.1"/>
    </source>
</evidence>
<dbReference type="OrthoDB" id="826539at2"/>
<dbReference type="InterPro" id="IPR024997">
    <property type="entry name" value="DUF3892"/>
</dbReference>
<comment type="caution">
    <text evidence="1">The sequence shown here is derived from an EMBL/GenBank/DDBJ whole genome shotgun (WGS) entry which is preliminary data.</text>
</comment>
<organism evidence="1 2">
    <name type="scientific">Paraburkholderia atlantica</name>
    <dbReference type="NCBI Taxonomy" id="2654982"/>
    <lineage>
        <taxon>Bacteria</taxon>
        <taxon>Pseudomonadati</taxon>
        <taxon>Pseudomonadota</taxon>
        <taxon>Betaproteobacteria</taxon>
        <taxon>Burkholderiales</taxon>
        <taxon>Burkholderiaceae</taxon>
        <taxon>Paraburkholderia</taxon>
    </lineage>
</organism>
<dbReference type="Pfam" id="PF13031">
    <property type="entry name" value="DUF3892"/>
    <property type="match status" value="1"/>
</dbReference>